<dbReference type="RefSeq" id="WP_124321101.1">
    <property type="nucleotide sequence ID" value="NZ_CP027753.1"/>
</dbReference>
<evidence type="ECO:0000256" key="2">
    <source>
        <dbReference type="ARBA" id="ARBA00022723"/>
    </source>
</evidence>
<keyword evidence="4" id="KW-0456">Lyase</keyword>
<dbReference type="Proteomes" id="UP000268048">
    <property type="component" value="Chromosome"/>
</dbReference>
<keyword evidence="3" id="KW-0862">Zinc</keyword>
<reference evidence="6 7" key="1">
    <citation type="submission" date="2018-03" db="EMBL/GenBank/DDBJ databases">
        <title>Diversity of phytobeneficial traits revealed by whole-genome analysis of worldwide-isolated phenazine-producing Pseudomonas spp.</title>
        <authorList>
            <person name="Biessy A."/>
            <person name="Novinscak A."/>
            <person name="Blom J."/>
            <person name="Leger G."/>
            <person name="Thomashow L.S."/>
            <person name="Cazorla F.M."/>
            <person name="Josic D."/>
            <person name="Filion M."/>
        </authorList>
    </citation>
    <scope>NUCLEOTIDE SEQUENCE [LARGE SCALE GENOMIC DNA]</scope>
    <source>
        <strain evidence="6 7">B25</strain>
    </source>
</reference>
<dbReference type="GO" id="GO:0016846">
    <property type="term" value="F:carbon-sulfur lyase activity"/>
    <property type="evidence" value="ECO:0007669"/>
    <property type="project" value="InterPro"/>
</dbReference>
<feature type="domain" description="CENP-V/GFA" evidence="5">
    <location>
        <begin position="3"/>
        <end position="109"/>
    </location>
</feature>
<dbReference type="GO" id="GO:0046872">
    <property type="term" value="F:metal ion binding"/>
    <property type="evidence" value="ECO:0007669"/>
    <property type="project" value="UniProtKB-KW"/>
</dbReference>
<evidence type="ECO:0000256" key="3">
    <source>
        <dbReference type="ARBA" id="ARBA00022833"/>
    </source>
</evidence>
<evidence type="ECO:0000313" key="6">
    <source>
        <dbReference type="EMBL" id="AZE49350.1"/>
    </source>
</evidence>
<keyword evidence="2" id="KW-0479">Metal-binding</keyword>
<evidence type="ECO:0000259" key="5">
    <source>
        <dbReference type="PROSITE" id="PS51891"/>
    </source>
</evidence>
<dbReference type="SUPFAM" id="SSF51316">
    <property type="entry name" value="Mss4-like"/>
    <property type="match status" value="1"/>
</dbReference>
<proteinExistence type="inferred from homology"/>
<dbReference type="PANTHER" id="PTHR33337">
    <property type="entry name" value="GFA DOMAIN-CONTAINING PROTEIN"/>
    <property type="match status" value="1"/>
</dbReference>
<dbReference type="PANTHER" id="PTHR33337:SF33">
    <property type="entry name" value="CENP-V_GFA DOMAIN-CONTAINING PROTEIN"/>
    <property type="match status" value="1"/>
</dbReference>
<evidence type="ECO:0000256" key="1">
    <source>
        <dbReference type="ARBA" id="ARBA00005495"/>
    </source>
</evidence>
<comment type="similarity">
    <text evidence="1">Belongs to the Gfa family.</text>
</comment>
<accession>A0A3G7TQL1</accession>
<dbReference type="InterPro" id="IPR006913">
    <property type="entry name" value="CENP-V/GFA"/>
</dbReference>
<dbReference type="AlphaFoldDB" id="A0A3G7TQL1"/>
<organism evidence="6 7">
    <name type="scientific">Pseudomonas chlororaphis</name>
    <dbReference type="NCBI Taxonomy" id="587753"/>
    <lineage>
        <taxon>Bacteria</taxon>
        <taxon>Pseudomonadati</taxon>
        <taxon>Pseudomonadota</taxon>
        <taxon>Gammaproteobacteria</taxon>
        <taxon>Pseudomonadales</taxon>
        <taxon>Pseudomonadaceae</taxon>
        <taxon>Pseudomonas</taxon>
    </lineage>
</organism>
<dbReference type="InterPro" id="IPR011057">
    <property type="entry name" value="Mss4-like_sf"/>
</dbReference>
<protein>
    <submittedName>
        <fullName evidence="6">Glutathione-dependent formaldehyde-activating, GFA</fullName>
    </submittedName>
</protein>
<evidence type="ECO:0000313" key="7">
    <source>
        <dbReference type="Proteomes" id="UP000268048"/>
    </source>
</evidence>
<evidence type="ECO:0000256" key="4">
    <source>
        <dbReference type="ARBA" id="ARBA00023239"/>
    </source>
</evidence>
<name>A0A3G7TQL1_9PSED</name>
<dbReference type="PROSITE" id="PS51891">
    <property type="entry name" value="CENP_V_GFA"/>
    <property type="match status" value="1"/>
</dbReference>
<dbReference type="EMBL" id="CP027753">
    <property type="protein sequence ID" value="AZE49350.1"/>
    <property type="molecule type" value="Genomic_DNA"/>
</dbReference>
<gene>
    <name evidence="6" type="ORF">C4K04_3680</name>
</gene>
<dbReference type="Pfam" id="PF04828">
    <property type="entry name" value="GFA"/>
    <property type="match status" value="1"/>
</dbReference>
<dbReference type="Gene3D" id="3.90.1590.10">
    <property type="entry name" value="glutathione-dependent formaldehyde- activating enzyme (gfa)"/>
    <property type="match status" value="1"/>
</dbReference>
<sequence>MGFTGQCRCGQVQLQLQVETLAPLYACHCLNCQRWSGSAFALHMLCPAQAIEVSGSTLTYIHTAEGHTSTQYACGTCFTRLFNETDAAPGMRVLRAGVLHGADCLAPLAHIWVKRKQPWISLPEGVAQWPESPTPEDFANAISEQARKTAL</sequence>